<organism evidence="2 3">
    <name type="scientific">Telmatospirillum siberiense</name>
    <dbReference type="NCBI Taxonomy" id="382514"/>
    <lineage>
        <taxon>Bacteria</taxon>
        <taxon>Pseudomonadati</taxon>
        <taxon>Pseudomonadota</taxon>
        <taxon>Alphaproteobacteria</taxon>
        <taxon>Rhodospirillales</taxon>
        <taxon>Rhodospirillaceae</taxon>
        <taxon>Telmatospirillum</taxon>
    </lineage>
</organism>
<protein>
    <submittedName>
        <fullName evidence="2">Uncharacterized protein</fullName>
    </submittedName>
</protein>
<dbReference type="AlphaFoldDB" id="A0A2N3PRC9"/>
<name>A0A2N3PRC9_9PROT</name>
<proteinExistence type="predicted"/>
<feature type="transmembrane region" description="Helical" evidence="1">
    <location>
        <begin position="38"/>
        <end position="58"/>
    </location>
</feature>
<dbReference type="RefSeq" id="WP_101252218.1">
    <property type="nucleotide sequence ID" value="NZ_PIUM01000025.1"/>
</dbReference>
<comment type="caution">
    <text evidence="2">The sequence shown here is derived from an EMBL/GenBank/DDBJ whole genome shotgun (WGS) entry which is preliminary data.</text>
</comment>
<evidence type="ECO:0000313" key="2">
    <source>
        <dbReference type="EMBL" id="PKU22944.1"/>
    </source>
</evidence>
<reference evidence="3" key="1">
    <citation type="submission" date="2017-12" db="EMBL/GenBank/DDBJ databases">
        <title>Draft genome sequence of Telmatospirillum siberiense 26-4b1T, an acidotolerant peatland alphaproteobacterium potentially involved in sulfur cycling.</title>
        <authorList>
            <person name="Hausmann B."/>
            <person name="Pjevac P."/>
            <person name="Schreck K."/>
            <person name="Herbold C.W."/>
            <person name="Daims H."/>
            <person name="Wagner M."/>
            <person name="Pester M."/>
            <person name="Loy A."/>
        </authorList>
    </citation>
    <scope>NUCLEOTIDE SEQUENCE [LARGE SCALE GENOMIC DNA]</scope>
    <source>
        <strain evidence="3">26-4b1</strain>
    </source>
</reference>
<dbReference type="EMBL" id="PIUM01000025">
    <property type="protein sequence ID" value="PKU22944.1"/>
    <property type="molecule type" value="Genomic_DNA"/>
</dbReference>
<keyword evidence="1" id="KW-0472">Membrane</keyword>
<keyword evidence="3" id="KW-1185">Reference proteome</keyword>
<evidence type="ECO:0000313" key="3">
    <source>
        <dbReference type="Proteomes" id="UP000233293"/>
    </source>
</evidence>
<feature type="transmembrane region" description="Helical" evidence="1">
    <location>
        <begin position="64"/>
        <end position="85"/>
    </location>
</feature>
<keyword evidence="1" id="KW-1133">Transmembrane helix</keyword>
<sequence>MPPIRSKIDDLVNVANRAEKALKTISRSSTNATKLSTGAIYGCLGFLIGSGTTFVGLAVVSSLIYAPFLVPVVGICGLLVGVLAGRDSIDRANERAADLVDQVWTLRDWEVDGLARQIKDARRTNSPRLSLLEQKRTFLELAPPERLMDYYGLIDRKLAAKERDHPLLGPGETEIRLAWDPASRQVESRRQIDVEDGAGSS</sequence>
<evidence type="ECO:0000256" key="1">
    <source>
        <dbReference type="SAM" id="Phobius"/>
    </source>
</evidence>
<accession>A0A2N3PRC9</accession>
<keyword evidence="1" id="KW-0812">Transmembrane</keyword>
<gene>
    <name evidence="2" type="ORF">CWS72_19005</name>
</gene>
<dbReference type="Proteomes" id="UP000233293">
    <property type="component" value="Unassembled WGS sequence"/>
</dbReference>